<evidence type="ECO:0000256" key="5">
    <source>
        <dbReference type="ARBA" id="ARBA00023295"/>
    </source>
</evidence>
<keyword evidence="7" id="KW-0812">Transmembrane</keyword>
<dbReference type="GO" id="GO:0042742">
    <property type="term" value="P:defense response to bacterium"/>
    <property type="evidence" value="ECO:0007669"/>
    <property type="project" value="UniProtKB-KW"/>
</dbReference>
<dbReference type="GO" id="GO:0031640">
    <property type="term" value="P:killing of cells of another organism"/>
    <property type="evidence" value="ECO:0007669"/>
    <property type="project" value="UniProtKB-KW"/>
</dbReference>
<keyword evidence="5 6" id="KW-0326">Glycosidase</keyword>
<dbReference type="AlphaFoldDB" id="A0A0B5DZ45"/>
<dbReference type="GO" id="GO:0003796">
    <property type="term" value="F:lysozyme activity"/>
    <property type="evidence" value="ECO:0007669"/>
    <property type="project" value="UniProtKB-EC"/>
</dbReference>
<organism evidence="8 9">
    <name type="scientific">Celeribacter indicus</name>
    <dbReference type="NCBI Taxonomy" id="1208324"/>
    <lineage>
        <taxon>Bacteria</taxon>
        <taxon>Pseudomonadati</taxon>
        <taxon>Pseudomonadota</taxon>
        <taxon>Alphaproteobacteria</taxon>
        <taxon>Rhodobacterales</taxon>
        <taxon>Roseobacteraceae</taxon>
        <taxon>Celeribacter</taxon>
    </lineage>
</organism>
<dbReference type="OrthoDB" id="5327667at2"/>
<comment type="catalytic activity">
    <reaction evidence="1 6">
        <text>Hydrolysis of (1-&gt;4)-beta-linkages between N-acetylmuramic acid and N-acetyl-D-glucosamine residues in a peptidoglycan and between N-acetyl-D-glucosamine residues in chitodextrins.</text>
        <dbReference type="EC" id="3.2.1.17"/>
    </reaction>
</comment>
<dbReference type="Pfam" id="PF00959">
    <property type="entry name" value="Phage_lysozyme"/>
    <property type="match status" value="1"/>
</dbReference>
<dbReference type="Gene3D" id="1.10.530.40">
    <property type="match status" value="1"/>
</dbReference>
<keyword evidence="2 6" id="KW-0929">Antimicrobial</keyword>
<dbReference type="KEGG" id="cid:P73_1291"/>
<dbReference type="PANTHER" id="PTHR38107">
    <property type="match status" value="1"/>
</dbReference>
<dbReference type="InterPro" id="IPR023347">
    <property type="entry name" value="Lysozyme_dom_sf"/>
</dbReference>
<dbReference type="HAMAP" id="MF_04110">
    <property type="entry name" value="ENDOLYSIN_T4"/>
    <property type="match status" value="1"/>
</dbReference>
<dbReference type="InterPro" id="IPR023346">
    <property type="entry name" value="Lysozyme-like_dom_sf"/>
</dbReference>
<dbReference type="EMBL" id="CP004393">
    <property type="protein sequence ID" value="AJE46006.1"/>
    <property type="molecule type" value="Genomic_DNA"/>
</dbReference>
<keyword evidence="7" id="KW-1133">Transmembrane helix</keyword>
<evidence type="ECO:0000313" key="8">
    <source>
        <dbReference type="EMBL" id="AJE46006.1"/>
    </source>
</evidence>
<dbReference type="InterPro" id="IPR051018">
    <property type="entry name" value="Bacteriophage_GH24"/>
</dbReference>
<dbReference type="STRING" id="1208324.P73_1291"/>
<sequence length="233" mass="25576">MSKLEQIASTKASLAISGGSIAWPLVAPSPDQYANFLNLIVIPTIGAAIALVTLLIKGREWLRGRTAAFHRDESGAIGKRGVAGVTAAAVFAIAVPFGMKWEGTVLTPYWDRFAKIWTVCTGQTGVEMRTYTLPECMEMHETRIAEGYARMIRAYPKLQTAPVEVQAMAVDLEYNAGLGTIRAARNTNAALRDGRWRDFCNILPQWNKSGGRFVQGLFNRRKEAQQICLAGVE</sequence>
<evidence type="ECO:0000256" key="1">
    <source>
        <dbReference type="ARBA" id="ARBA00000632"/>
    </source>
</evidence>
<comment type="similarity">
    <text evidence="6">Belongs to the glycosyl hydrolase 24 family.</text>
</comment>
<dbReference type="HOGENOM" id="CLU_091641_4_1_5"/>
<dbReference type="RefSeq" id="WP_043868970.1">
    <property type="nucleotide sequence ID" value="NZ_CP004393.1"/>
</dbReference>
<accession>A0A0B5DZ45</accession>
<proteinExistence type="inferred from homology"/>
<dbReference type="SUPFAM" id="SSF53955">
    <property type="entry name" value="Lysozyme-like"/>
    <property type="match status" value="1"/>
</dbReference>
<name>A0A0B5DZ45_9RHOB</name>
<evidence type="ECO:0000256" key="6">
    <source>
        <dbReference type="RuleBase" id="RU003788"/>
    </source>
</evidence>
<keyword evidence="4 6" id="KW-0378">Hydrolase</keyword>
<feature type="transmembrane region" description="Helical" evidence="7">
    <location>
        <begin position="36"/>
        <end position="56"/>
    </location>
</feature>
<keyword evidence="3 6" id="KW-0081">Bacteriolytic enzyme</keyword>
<evidence type="ECO:0000256" key="4">
    <source>
        <dbReference type="ARBA" id="ARBA00022801"/>
    </source>
</evidence>
<dbReference type="GO" id="GO:0009253">
    <property type="term" value="P:peptidoglycan catabolic process"/>
    <property type="evidence" value="ECO:0007669"/>
    <property type="project" value="InterPro"/>
</dbReference>
<dbReference type="EC" id="3.2.1.17" evidence="6"/>
<dbReference type="PANTHER" id="PTHR38107:SF3">
    <property type="entry name" value="LYSOZYME RRRD-RELATED"/>
    <property type="match status" value="1"/>
</dbReference>
<protein>
    <recommendedName>
        <fullName evidence="6">Lysozyme</fullName>
        <ecNumber evidence="6">3.2.1.17</ecNumber>
    </recommendedName>
</protein>
<evidence type="ECO:0000256" key="3">
    <source>
        <dbReference type="ARBA" id="ARBA00022638"/>
    </source>
</evidence>
<dbReference type="GO" id="GO:0016998">
    <property type="term" value="P:cell wall macromolecule catabolic process"/>
    <property type="evidence" value="ECO:0007669"/>
    <property type="project" value="InterPro"/>
</dbReference>
<keyword evidence="7" id="KW-0472">Membrane</keyword>
<evidence type="ECO:0000256" key="7">
    <source>
        <dbReference type="SAM" id="Phobius"/>
    </source>
</evidence>
<feature type="transmembrane region" description="Helical" evidence="7">
    <location>
        <begin position="77"/>
        <end position="99"/>
    </location>
</feature>
<dbReference type="InterPro" id="IPR002196">
    <property type="entry name" value="Glyco_hydro_24"/>
</dbReference>
<evidence type="ECO:0000256" key="2">
    <source>
        <dbReference type="ARBA" id="ARBA00022529"/>
    </source>
</evidence>
<dbReference type="InterPro" id="IPR034690">
    <property type="entry name" value="Endolysin_T4_type"/>
</dbReference>
<reference evidence="8 9" key="1">
    <citation type="journal article" date="2014" name="Int. J. Syst. Evol. Microbiol.">
        <title>Celeribacter indicus sp. nov., a polycyclic aromatic hydrocarbon-degrading bacterium from deep-sea sediment and reclassification of Huaishuia halophila as Celeribacter halophilus comb. nov.</title>
        <authorList>
            <person name="Lai Q."/>
            <person name="Cao J."/>
            <person name="Yuan J."/>
            <person name="Li F."/>
            <person name="Shao Z."/>
        </authorList>
    </citation>
    <scope>NUCLEOTIDE SEQUENCE [LARGE SCALE GENOMIC DNA]</scope>
    <source>
        <strain evidence="8">P73</strain>
    </source>
</reference>
<gene>
    <name evidence="8" type="ORF">P73_1291</name>
</gene>
<evidence type="ECO:0000313" key="9">
    <source>
        <dbReference type="Proteomes" id="UP000031521"/>
    </source>
</evidence>
<dbReference type="Proteomes" id="UP000031521">
    <property type="component" value="Chromosome"/>
</dbReference>
<keyword evidence="9" id="KW-1185">Reference proteome</keyword>